<dbReference type="Proteomes" id="UP000694564">
    <property type="component" value="Chromosome 18"/>
</dbReference>
<name>A0A8D2DBK1_SCIVU</name>
<reference evidence="2" key="1">
    <citation type="submission" date="2025-08" db="UniProtKB">
        <authorList>
            <consortium name="Ensembl"/>
        </authorList>
    </citation>
    <scope>IDENTIFICATION</scope>
</reference>
<keyword evidence="3" id="KW-1185">Reference proteome</keyword>
<dbReference type="Ensembl" id="ENSSVLT00005024870.1">
    <property type="protein sequence ID" value="ENSSVLP00005022351.1"/>
    <property type="gene ID" value="ENSSVLG00005017820.1"/>
</dbReference>
<evidence type="ECO:0000313" key="2">
    <source>
        <dbReference type="Ensembl" id="ENSSVLP00005022351.1"/>
    </source>
</evidence>
<keyword evidence="1" id="KW-0732">Signal</keyword>
<organism evidence="2 3">
    <name type="scientific">Sciurus vulgaris</name>
    <name type="common">Eurasian red squirrel</name>
    <dbReference type="NCBI Taxonomy" id="55149"/>
    <lineage>
        <taxon>Eukaryota</taxon>
        <taxon>Metazoa</taxon>
        <taxon>Chordata</taxon>
        <taxon>Craniata</taxon>
        <taxon>Vertebrata</taxon>
        <taxon>Euteleostomi</taxon>
        <taxon>Mammalia</taxon>
        <taxon>Eutheria</taxon>
        <taxon>Euarchontoglires</taxon>
        <taxon>Glires</taxon>
        <taxon>Rodentia</taxon>
        <taxon>Sciuromorpha</taxon>
        <taxon>Sciuridae</taxon>
        <taxon>Sciurinae</taxon>
        <taxon>Sciurini</taxon>
        <taxon>Sciurus</taxon>
    </lineage>
</organism>
<sequence length="192" mass="21494">MGSPGRRTLSFLLVLVPMYLHGASLQEAGPAGQRKPFFERLRRLEEQFRRFQEVTLTHLQGIASNYNVSQDMDARFQSLAEESQAVALTVSRSQATIQGDLAHLKTWVRKTQRQSRKFAAWVLCSRSRMPPLRTWSSSTPASSRPYELCPSAAGSAYPLAAWAPSCPTPPKRMTTSWYCTAEAHWPPGPSIL</sequence>
<gene>
    <name evidence="2" type="primary">PTX4</name>
</gene>
<evidence type="ECO:0000256" key="1">
    <source>
        <dbReference type="SAM" id="SignalP"/>
    </source>
</evidence>
<evidence type="ECO:0000313" key="3">
    <source>
        <dbReference type="Proteomes" id="UP000694564"/>
    </source>
</evidence>
<dbReference type="GeneTree" id="ENSGT01060000248575"/>
<protein>
    <submittedName>
        <fullName evidence="2">Pentraxin 4</fullName>
    </submittedName>
</protein>
<feature type="signal peptide" evidence="1">
    <location>
        <begin position="1"/>
        <end position="25"/>
    </location>
</feature>
<proteinExistence type="predicted"/>
<accession>A0A8D2DBK1</accession>
<feature type="chain" id="PRO_5034201769" evidence="1">
    <location>
        <begin position="26"/>
        <end position="192"/>
    </location>
</feature>
<dbReference type="AlphaFoldDB" id="A0A8D2DBK1"/>
<reference evidence="2" key="2">
    <citation type="submission" date="2025-09" db="UniProtKB">
        <authorList>
            <consortium name="Ensembl"/>
        </authorList>
    </citation>
    <scope>IDENTIFICATION</scope>
</reference>